<accession>A0A2P5FVA1</accession>
<feature type="region of interest" description="Disordered" evidence="1">
    <location>
        <begin position="1"/>
        <end position="35"/>
    </location>
</feature>
<name>A0A2P5FVA1_TREOI</name>
<reference evidence="3" key="1">
    <citation type="submission" date="2016-06" db="EMBL/GenBank/DDBJ databases">
        <title>Parallel loss of symbiosis genes in relatives of nitrogen-fixing non-legume Parasponia.</title>
        <authorList>
            <person name="Van Velzen R."/>
            <person name="Holmer R."/>
            <person name="Bu F."/>
            <person name="Rutten L."/>
            <person name="Van Zeijl A."/>
            <person name="Liu W."/>
            <person name="Santuari L."/>
            <person name="Cao Q."/>
            <person name="Sharma T."/>
            <person name="Shen D."/>
            <person name="Roswanjaya Y."/>
            <person name="Wardhani T."/>
            <person name="Kalhor M.S."/>
            <person name="Jansen J."/>
            <person name="Van den Hoogen J."/>
            <person name="Gungor B."/>
            <person name="Hartog M."/>
            <person name="Hontelez J."/>
            <person name="Verver J."/>
            <person name="Yang W.-C."/>
            <person name="Schijlen E."/>
            <person name="Repin R."/>
            <person name="Schilthuizen M."/>
            <person name="Schranz E."/>
            <person name="Heidstra R."/>
            <person name="Miyata K."/>
            <person name="Fedorova E."/>
            <person name="Kohlen W."/>
            <person name="Bisseling T."/>
            <person name="Smit S."/>
            <person name="Geurts R."/>
        </authorList>
    </citation>
    <scope>NUCLEOTIDE SEQUENCE [LARGE SCALE GENOMIC DNA]</scope>
    <source>
        <strain evidence="3">cv. RG33-2</strain>
    </source>
</reference>
<gene>
    <name evidence="2" type="ORF">TorRG33x02_024720</name>
</gene>
<dbReference type="AlphaFoldDB" id="A0A2P5FVA1"/>
<comment type="caution">
    <text evidence="2">The sequence shown here is derived from an EMBL/GenBank/DDBJ whole genome shotgun (WGS) entry which is preliminary data.</text>
</comment>
<evidence type="ECO:0000313" key="3">
    <source>
        <dbReference type="Proteomes" id="UP000237000"/>
    </source>
</evidence>
<sequence>MKPGQGGSRVDESELRQSKQAMSPKPTRVLEIAMI</sequence>
<proteinExistence type="predicted"/>
<dbReference type="InParanoid" id="A0A2P5FVA1"/>
<organism evidence="2 3">
    <name type="scientific">Trema orientale</name>
    <name type="common">Charcoal tree</name>
    <name type="synonym">Celtis orientalis</name>
    <dbReference type="NCBI Taxonomy" id="63057"/>
    <lineage>
        <taxon>Eukaryota</taxon>
        <taxon>Viridiplantae</taxon>
        <taxon>Streptophyta</taxon>
        <taxon>Embryophyta</taxon>
        <taxon>Tracheophyta</taxon>
        <taxon>Spermatophyta</taxon>
        <taxon>Magnoliopsida</taxon>
        <taxon>eudicotyledons</taxon>
        <taxon>Gunneridae</taxon>
        <taxon>Pentapetalae</taxon>
        <taxon>rosids</taxon>
        <taxon>fabids</taxon>
        <taxon>Rosales</taxon>
        <taxon>Cannabaceae</taxon>
        <taxon>Trema</taxon>
    </lineage>
</organism>
<evidence type="ECO:0000313" key="2">
    <source>
        <dbReference type="EMBL" id="POO01695.1"/>
    </source>
</evidence>
<keyword evidence="3" id="KW-1185">Reference proteome</keyword>
<dbReference type="EMBL" id="JXTC01000007">
    <property type="protein sequence ID" value="POO01695.1"/>
    <property type="molecule type" value="Genomic_DNA"/>
</dbReference>
<protein>
    <submittedName>
        <fullName evidence="2">Uncharacterized protein</fullName>
    </submittedName>
</protein>
<dbReference type="Proteomes" id="UP000237000">
    <property type="component" value="Unassembled WGS sequence"/>
</dbReference>
<evidence type="ECO:0000256" key="1">
    <source>
        <dbReference type="SAM" id="MobiDB-lite"/>
    </source>
</evidence>
<dbReference type="OrthoDB" id="10395147at2759"/>